<dbReference type="NCBIfam" id="TIGR01993">
    <property type="entry name" value="Pyr-5-nucltdase"/>
    <property type="match status" value="1"/>
</dbReference>
<dbReference type="InterPro" id="IPR036412">
    <property type="entry name" value="HAD-like_sf"/>
</dbReference>
<accession>Q1GZ14</accession>
<evidence type="ECO:0000313" key="1">
    <source>
        <dbReference type="EMBL" id="ABE50523.1"/>
    </source>
</evidence>
<dbReference type="EMBL" id="CP000284">
    <property type="protein sequence ID" value="ABE50523.1"/>
    <property type="molecule type" value="Genomic_DNA"/>
</dbReference>
<dbReference type="InterPro" id="IPR023214">
    <property type="entry name" value="HAD_sf"/>
</dbReference>
<dbReference type="SFLD" id="SFLDG01132">
    <property type="entry name" value="C1.5.3:_5'-Nucleotidase_Like"/>
    <property type="match status" value="1"/>
</dbReference>
<dbReference type="Gene3D" id="3.40.50.1000">
    <property type="entry name" value="HAD superfamily/HAD-like"/>
    <property type="match status" value="1"/>
</dbReference>
<dbReference type="SFLD" id="SFLDS00003">
    <property type="entry name" value="Haloacid_Dehalogenase"/>
    <property type="match status" value="1"/>
</dbReference>
<dbReference type="NCBIfam" id="TIGR01509">
    <property type="entry name" value="HAD-SF-IA-v3"/>
    <property type="match status" value="1"/>
</dbReference>
<sequence length="241" mass="27989">MSHKVWIFDLDNTLHDADAEIFPHLHIEMTRYIMSELRLEEEAACLLRQHYWRIYGATLKGLMRHHRVHPHHFLQTTHQLAGLPQMVRSVKKLRHTLQQLSGRKVVFTNAPMSYAKRVLKLLAIDDLFDQVFSVESSGFHPKPAIRGFQHLLRTLKVNAGDCVLLEDSLPALMTAKRLGMNTIHVSRRPKRPSYVDARISSVLELPHTWLYKTYNNAEYRHPPAYCPGLASCLDQEVKKWL</sequence>
<dbReference type="AlphaFoldDB" id="Q1GZ14"/>
<dbReference type="Gene3D" id="1.10.150.450">
    <property type="match status" value="1"/>
</dbReference>
<dbReference type="PANTHER" id="PTHR47438:SF1">
    <property type="entry name" value="PHOSPHATE METABOLISM PROTEIN 8-RELATED"/>
    <property type="match status" value="1"/>
</dbReference>
<keyword evidence="2" id="KW-1185">Reference proteome</keyword>
<dbReference type="eggNOG" id="COG0637">
    <property type="taxonomic scope" value="Bacteria"/>
</dbReference>
<dbReference type="InterPro" id="IPR010237">
    <property type="entry name" value="Pyr-5-nucltdase"/>
</dbReference>
<dbReference type="InterPro" id="IPR052791">
    <property type="entry name" value="SSM1_domain"/>
</dbReference>
<dbReference type="Pfam" id="PF00702">
    <property type="entry name" value="Hydrolase"/>
    <property type="match status" value="1"/>
</dbReference>
<dbReference type="GO" id="GO:0008252">
    <property type="term" value="F:nucleotidase activity"/>
    <property type="evidence" value="ECO:0007669"/>
    <property type="project" value="TreeGrafter"/>
</dbReference>
<protein>
    <submittedName>
        <fullName evidence="1">Pyrimidine 5-nucleotidase</fullName>
    </submittedName>
</protein>
<dbReference type="SUPFAM" id="SSF56784">
    <property type="entry name" value="HAD-like"/>
    <property type="match status" value="1"/>
</dbReference>
<dbReference type="GO" id="GO:0006206">
    <property type="term" value="P:pyrimidine nucleobase metabolic process"/>
    <property type="evidence" value="ECO:0007669"/>
    <property type="project" value="TreeGrafter"/>
</dbReference>
<evidence type="ECO:0000313" key="2">
    <source>
        <dbReference type="Proteomes" id="UP000002440"/>
    </source>
</evidence>
<dbReference type="HOGENOM" id="CLU_059493_2_0_4"/>
<dbReference type="SFLD" id="SFLDG01129">
    <property type="entry name" value="C1.5:_HAD__Beta-PGM__Phosphata"/>
    <property type="match status" value="1"/>
</dbReference>
<dbReference type="PANTHER" id="PTHR47438">
    <property type="entry name" value="PHOSPHATE METABOLISM PROTEIN 8-RELATED"/>
    <property type="match status" value="1"/>
</dbReference>
<dbReference type="KEGG" id="mfa:Mfla_2256"/>
<organism evidence="1 2">
    <name type="scientific">Methylobacillus flagellatus (strain ATCC 51484 / DSM 6875 / VKM B-1610 / KT)</name>
    <dbReference type="NCBI Taxonomy" id="265072"/>
    <lineage>
        <taxon>Bacteria</taxon>
        <taxon>Pseudomonadati</taxon>
        <taxon>Pseudomonadota</taxon>
        <taxon>Betaproteobacteria</taxon>
        <taxon>Nitrosomonadales</taxon>
        <taxon>Methylophilaceae</taxon>
        <taxon>Methylobacillus</taxon>
    </lineage>
</organism>
<dbReference type="Proteomes" id="UP000002440">
    <property type="component" value="Chromosome"/>
</dbReference>
<dbReference type="GO" id="GO:0009166">
    <property type="term" value="P:nucleotide catabolic process"/>
    <property type="evidence" value="ECO:0007669"/>
    <property type="project" value="TreeGrafter"/>
</dbReference>
<proteinExistence type="predicted"/>
<reference evidence="1 2" key="1">
    <citation type="submission" date="2006-03" db="EMBL/GenBank/DDBJ databases">
        <title>Complete sequence of Methylobacillus flagellatus KT.</title>
        <authorList>
            <consortium name="US DOE Joint Genome Institute"/>
            <person name="Copeland A."/>
            <person name="Lucas S."/>
            <person name="Lapidus A."/>
            <person name="Barry K."/>
            <person name="Detter J.C."/>
            <person name="Glavina del Rio T."/>
            <person name="Hammon N."/>
            <person name="Israni S."/>
            <person name="Dalin E."/>
            <person name="Tice H."/>
            <person name="Pitluck S."/>
            <person name="Brettin T."/>
            <person name="Bruce D."/>
            <person name="Han C."/>
            <person name="Tapia R."/>
            <person name="Saunders E."/>
            <person name="Gilna P."/>
            <person name="Schmutz J."/>
            <person name="Larimer F."/>
            <person name="Land M."/>
            <person name="Kyrpides N."/>
            <person name="Anderson I."/>
            <person name="Richardson P."/>
        </authorList>
    </citation>
    <scope>NUCLEOTIDE SEQUENCE [LARGE SCALE GENOMIC DNA]</scope>
    <source>
        <strain evidence="2">KT / ATCC 51484 / DSM 6875</strain>
    </source>
</reference>
<gene>
    <name evidence="1" type="ordered locus">Mfla_2256</name>
</gene>
<name>Q1GZ14_METFK</name>
<dbReference type="InterPro" id="IPR006439">
    <property type="entry name" value="HAD-SF_hydro_IA"/>
</dbReference>
<dbReference type="RefSeq" id="WP_011480477.1">
    <property type="nucleotide sequence ID" value="NC_007947.1"/>
</dbReference>
<dbReference type="STRING" id="265072.Mfla_2256"/>